<name>A0A6D2IIP4_9BRAS</name>
<dbReference type="Proteomes" id="UP000467841">
    <property type="component" value="Unassembled WGS sequence"/>
</dbReference>
<proteinExistence type="predicted"/>
<reference evidence="1" key="1">
    <citation type="submission" date="2020-01" db="EMBL/GenBank/DDBJ databases">
        <authorList>
            <person name="Mishra B."/>
        </authorList>
    </citation>
    <scope>NUCLEOTIDE SEQUENCE [LARGE SCALE GENOMIC DNA]</scope>
</reference>
<sequence length="101" mass="11672">MPFLNGLVLGWVVQRDGKGCDRGIGGAPPSVDWRAWFSRRRKNKGPFGFEKWSIICRVSTFKPAKIVIGRFPEWPELKRSRKKYLVDRTVGTVGHRTDWRA</sequence>
<keyword evidence="2" id="KW-1185">Reference proteome</keyword>
<dbReference type="EMBL" id="CACVBM020000947">
    <property type="protein sequence ID" value="CAA7024919.1"/>
    <property type="molecule type" value="Genomic_DNA"/>
</dbReference>
<gene>
    <name evidence="1" type="ORF">MERR_LOCUS12154</name>
</gene>
<organism evidence="1 2">
    <name type="scientific">Microthlaspi erraticum</name>
    <dbReference type="NCBI Taxonomy" id="1685480"/>
    <lineage>
        <taxon>Eukaryota</taxon>
        <taxon>Viridiplantae</taxon>
        <taxon>Streptophyta</taxon>
        <taxon>Embryophyta</taxon>
        <taxon>Tracheophyta</taxon>
        <taxon>Spermatophyta</taxon>
        <taxon>Magnoliopsida</taxon>
        <taxon>eudicotyledons</taxon>
        <taxon>Gunneridae</taxon>
        <taxon>Pentapetalae</taxon>
        <taxon>rosids</taxon>
        <taxon>malvids</taxon>
        <taxon>Brassicales</taxon>
        <taxon>Brassicaceae</taxon>
        <taxon>Coluteocarpeae</taxon>
        <taxon>Microthlaspi</taxon>
    </lineage>
</organism>
<evidence type="ECO:0000313" key="2">
    <source>
        <dbReference type="Proteomes" id="UP000467841"/>
    </source>
</evidence>
<dbReference type="AlphaFoldDB" id="A0A6D2IIP4"/>
<comment type="caution">
    <text evidence="1">The sequence shown here is derived from an EMBL/GenBank/DDBJ whole genome shotgun (WGS) entry which is preliminary data.</text>
</comment>
<evidence type="ECO:0000313" key="1">
    <source>
        <dbReference type="EMBL" id="CAA7024919.1"/>
    </source>
</evidence>
<accession>A0A6D2IIP4</accession>
<protein>
    <submittedName>
        <fullName evidence="1">Uncharacterized protein</fullName>
    </submittedName>
</protein>